<keyword evidence="3" id="KW-1185">Reference proteome</keyword>
<dbReference type="KEGG" id="smo:SELMODRAFT_413578"/>
<gene>
    <name evidence="2" type="ORF">SELMODRAFT_413578</name>
</gene>
<evidence type="ECO:0000313" key="2">
    <source>
        <dbReference type="EMBL" id="EFJ25496.1"/>
    </source>
</evidence>
<feature type="transmembrane region" description="Helical" evidence="1">
    <location>
        <begin position="106"/>
        <end position="126"/>
    </location>
</feature>
<dbReference type="HOGENOM" id="CLU_1285196_0_0_1"/>
<accession>D8RQQ4</accession>
<keyword evidence="1" id="KW-0812">Transmembrane</keyword>
<reference evidence="2 3" key="1">
    <citation type="journal article" date="2011" name="Science">
        <title>The Selaginella genome identifies genetic changes associated with the evolution of vascular plants.</title>
        <authorList>
            <person name="Banks J.A."/>
            <person name="Nishiyama T."/>
            <person name="Hasebe M."/>
            <person name="Bowman J.L."/>
            <person name="Gribskov M."/>
            <person name="dePamphilis C."/>
            <person name="Albert V.A."/>
            <person name="Aono N."/>
            <person name="Aoyama T."/>
            <person name="Ambrose B.A."/>
            <person name="Ashton N.W."/>
            <person name="Axtell M.J."/>
            <person name="Barker E."/>
            <person name="Barker M.S."/>
            <person name="Bennetzen J.L."/>
            <person name="Bonawitz N.D."/>
            <person name="Chapple C."/>
            <person name="Cheng C."/>
            <person name="Correa L.G."/>
            <person name="Dacre M."/>
            <person name="DeBarry J."/>
            <person name="Dreyer I."/>
            <person name="Elias M."/>
            <person name="Engstrom E.M."/>
            <person name="Estelle M."/>
            <person name="Feng L."/>
            <person name="Finet C."/>
            <person name="Floyd S.K."/>
            <person name="Frommer W.B."/>
            <person name="Fujita T."/>
            <person name="Gramzow L."/>
            <person name="Gutensohn M."/>
            <person name="Harholt J."/>
            <person name="Hattori M."/>
            <person name="Heyl A."/>
            <person name="Hirai T."/>
            <person name="Hiwatashi Y."/>
            <person name="Ishikawa M."/>
            <person name="Iwata M."/>
            <person name="Karol K.G."/>
            <person name="Koehler B."/>
            <person name="Kolukisaoglu U."/>
            <person name="Kubo M."/>
            <person name="Kurata T."/>
            <person name="Lalonde S."/>
            <person name="Li K."/>
            <person name="Li Y."/>
            <person name="Litt A."/>
            <person name="Lyons E."/>
            <person name="Manning G."/>
            <person name="Maruyama T."/>
            <person name="Michael T.P."/>
            <person name="Mikami K."/>
            <person name="Miyazaki S."/>
            <person name="Morinaga S."/>
            <person name="Murata T."/>
            <person name="Mueller-Roeber B."/>
            <person name="Nelson D.R."/>
            <person name="Obara M."/>
            <person name="Oguri Y."/>
            <person name="Olmstead R.G."/>
            <person name="Onodera N."/>
            <person name="Petersen B.L."/>
            <person name="Pils B."/>
            <person name="Prigge M."/>
            <person name="Rensing S.A."/>
            <person name="Riano-Pachon D.M."/>
            <person name="Roberts A.W."/>
            <person name="Sato Y."/>
            <person name="Scheller H.V."/>
            <person name="Schulz B."/>
            <person name="Schulz C."/>
            <person name="Shakirov E.V."/>
            <person name="Shibagaki N."/>
            <person name="Shinohara N."/>
            <person name="Shippen D.E."/>
            <person name="Soerensen I."/>
            <person name="Sotooka R."/>
            <person name="Sugimoto N."/>
            <person name="Sugita M."/>
            <person name="Sumikawa N."/>
            <person name="Tanurdzic M."/>
            <person name="Theissen G."/>
            <person name="Ulvskov P."/>
            <person name="Wakazuki S."/>
            <person name="Weng J.K."/>
            <person name="Willats W.W."/>
            <person name="Wipf D."/>
            <person name="Wolf P.G."/>
            <person name="Yang L."/>
            <person name="Zimmer A.D."/>
            <person name="Zhu Q."/>
            <person name="Mitros T."/>
            <person name="Hellsten U."/>
            <person name="Loque D."/>
            <person name="Otillar R."/>
            <person name="Salamov A."/>
            <person name="Schmutz J."/>
            <person name="Shapiro H."/>
            <person name="Lindquist E."/>
            <person name="Lucas S."/>
            <person name="Rokhsar D."/>
            <person name="Grigoriev I.V."/>
        </authorList>
    </citation>
    <scope>NUCLEOTIDE SEQUENCE [LARGE SCALE GENOMIC DNA]</scope>
</reference>
<feature type="transmembrane region" description="Helical" evidence="1">
    <location>
        <begin position="81"/>
        <end position="99"/>
    </location>
</feature>
<dbReference type="InParanoid" id="D8RQQ4"/>
<name>D8RQQ4_SELML</name>
<dbReference type="Gramene" id="EFJ25496">
    <property type="protein sequence ID" value="EFJ25496"/>
    <property type="gene ID" value="SELMODRAFT_413578"/>
</dbReference>
<dbReference type="EMBL" id="GL377586">
    <property type="protein sequence ID" value="EFJ25496.1"/>
    <property type="molecule type" value="Genomic_DNA"/>
</dbReference>
<dbReference type="Proteomes" id="UP000001514">
    <property type="component" value="Unassembled WGS sequence"/>
</dbReference>
<feature type="transmembrane region" description="Helical" evidence="1">
    <location>
        <begin position="163"/>
        <end position="184"/>
    </location>
</feature>
<sequence length="218" mass="22951">MSGSGGMAGGGDALPVTAADHGAGGEAASDTLLGAAPGTAGGAISKILGAVPKKNIRRAAVSITVVLFLIPLPFLETGIQSSVFFGLSEINSISWYVFGREHNDRVVEVVNLLGFVTGVFYAAYAWKATWKPLFWPPVLGISHYCLVYLLRNLYDGKEFCFKIDVLGFIGCATTAASMLAPLAVRVATLPHSSARWSWVMSTMFAAGCAAILTCLMLV</sequence>
<keyword evidence="1" id="KW-0472">Membrane</keyword>
<feature type="transmembrane region" description="Helical" evidence="1">
    <location>
        <begin position="132"/>
        <end position="151"/>
    </location>
</feature>
<proteinExistence type="predicted"/>
<feature type="transmembrane region" description="Helical" evidence="1">
    <location>
        <begin position="196"/>
        <end position="217"/>
    </location>
</feature>
<evidence type="ECO:0000313" key="3">
    <source>
        <dbReference type="Proteomes" id="UP000001514"/>
    </source>
</evidence>
<organism evidence="3">
    <name type="scientific">Selaginella moellendorffii</name>
    <name type="common">Spikemoss</name>
    <dbReference type="NCBI Taxonomy" id="88036"/>
    <lineage>
        <taxon>Eukaryota</taxon>
        <taxon>Viridiplantae</taxon>
        <taxon>Streptophyta</taxon>
        <taxon>Embryophyta</taxon>
        <taxon>Tracheophyta</taxon>
        <taxon>Lycopodiopsida</taxon>
        <taxon>Selaginellales</taxon>
        <taxon>Selaginellaceae</taxon>
        <taxon>Selaginella</taxon>
    </lineage>
</organism>
<dbReference type="AlphaFoldDB" id="D8RQQ4"/>
<protein>
    <submittedName>
        <fullName evidence="2">Uncharacterized protein</fullName>
    </submittedName>
</protein>
<evidence type="ECO:0000256" key="1">
    <source>
        <dbReference type="SAM" id="Phobius"/>
    </source>
</evidence>
<keyword evidence="1" id="KW-1133">Transmembrane helix</keyword>